<reference evidence="3 4" key="1">
    <citation type="submission" date="2021-05" db="EMBL/GenBank/DDBJ databases">
        <title>Genome Assembly of Synthetic Allotetraploid Brassica napus Reveals Homoeologous Exchanges between Subgenomes.</title>
        <authorList>
            <person name="Davis J.T."/>
        </authorList>
    </citation>
    <scope>NUCLEOTIDE SEQUENCE [LARGE SCALE GENOMIC DNA]</scope>
    <source>
        <strain evidence="4">cv. Da-Ae</strain>
        <tissue evidence="3">Seedling</tissue>
    </source>
</reference>
<dbReference type="Pfam" id="PF13456">
    <property type="entry name" value="RVT_3"/>
    <property type="match status" value="1"/>
</dbReference>
<dbReference type="PANTHER" id="PTHR47074:SF49">
    <property type="entry name" value="POLYNUCLEOTIDYL TRANSFERASE, RIBONUCLEASE H-LIKE SUPERFAMILY PROTEIN"/>
    <property type="match status" value="1"/>
</dbReference>
<organism evidence="3 4">
    <name type="scientific">Brassica napus</name>
    <name type="common">Rape</name>
    <dbReference type="NCBI Taxonomy" id="3708"/>
    <lineage>
        <taxon>Eukaryota</taxon>
        <taxon>Viridiplantae</taxon>
        <taxon>Streptophyta</taxon>
        <taxon>Embryophyta</taxon>
        <taxon>Tracheophyta</taxon>
        <taxon>Spermatophyta</taxon>
        <taxon>Magnoliopsida</taxon>
        <taxon>eudicotyledons</taxon>
        <taxon>Gunneridae</taxon>
        <taxon>Pentapetalae</taxon>
        <taxon>rosids</taxon>
        <taxon>malvids</taxon>
        <taxon>Brassicales</taxon>
        <taxon>Brassicaceae</taxon>
        <taxon>Brassiceae</taxon>
        <taxon>Brassica</taxon>
    </lineage>
</organism>
<sequence>MTNTTKELSTRTTMAWIRGTDKTEEESDDGGVRLSRGSSNFTSKRRHVPSALVAEALALKTAVSTAVLRGATSLVVSSDSKTLINLLVVKENHLHVQGILFDIHRLCSTLIFVYFQFVPRNANSLADALAKSALCALKNSPCVDE</sequence>
<dbReference type="Proteomes" id="UP000824890">
    <property type="component" value="Unassembled WGS sequence"/>
</dbReference>
<dbReference type="InterPro" id="IPR044730">
    <property type="entry name" value="RNase_H-like_dom_plant"/>
</dbReference>
<dbReference type="Gene3D" id="3.30.420.10">
    <property type="entry name" value="Ribonuclease H-like superfamily/Ribonuclease H"/>
    <property type="match status" value="1"/>
</dbReference>
<feature type="compositionally biased region" description="Polar residues" evidence="1">
    <location>
        <begin position="1"/>
        <end position="13"/>
    </location>
</feature>
<feature type="domain" description="RNase H type-1" evidence="2">
    <location>
        <begin position="35"/>
        <end position="133"/>
    </location>
</feature>
<name>A0ABQ8AGX6_BRANA</name>
<gene>
    <name evidence="3" type="ORF">HID58_054195</name>
</gene>
<dbReference type="InterPro" id="IPR036397">
    <property type="entry name" value="RNaseH_sf"/>
</dbReference>
<evidence type="ECO:0000313" key="4">
    <source>
        <dbReference type="Proteomes" id="UP000824890"/>
    </source>
</evidence>
<keyword evidence="4" id="KW-1185">Reference proteome</keyword>
<dbReference type="InterPro" id="IPR052929">
    <property type="entry name" value="RNase_H-like_EbsB-rel"/>
</dbReference>
<accession>A0ABQ8AGX6</accession>
<dbReference type="SUPFAM" id="SSF53098">
    <property type="entry name" value="Ribonuclease H-like"/>
    <property type="match status" value="1"/>
</dbReference>
<evidence type="ECO:0000256" key="1">
    <source>
        <dbReference type="SAM" id="MobiDB-lite"/>
    </source>
</evidence>
<dbReference type="InterPro" id="IPR002156">
    <property type="entry name" value="RNaseH_domain"/>
</dbReference>
<comment type="caution">
    <text evidence="3">The sequence shown here is derived from an EMBL/GenBank/DDBJ whole genome shotgun (WGS) entry which is preliminary data.</text>
</comment>
<evidence type="ECO:0000259" key="2">
    <source>
        <dbReference type="Pfam" id="PF13456"/>
    </source>
</evidence>
<protein>
    <recommendedName>
        <fullName evidence="2">RNase H type-1 domain-containing protein</fullName>
    </recommendedName>
</protein>
<feature type="region of interest" description="Disordered" evidence="1">
    <location>
        <begin position="1"/>
        <end position="41"/>
    </location>
</feature>
<evidence type="ECO:0000313" key="3">
    <source>
        <dbReference type="EMBL" id="KAH0891766.1"/>
    </source>
</evidence>
<dbReference type="InterPro" id="IPR012337">
    <property type="entry name" value="RNaseH-like_sf"/>
</dbReference>
<dbReference type="PANTHER" id="PTHR47074">
    <property type="entry name" value="BNAC02G40300D PROTEIN"/>
    <property type="match status" value="1"/>
</dbReference>
<proteinExistence type="predicted"/>
<dbReference type="CDD" id="cd06222">
    <property type="entry name" value="RNase_H_like"/>
    <property type="match status" value="1"/>
</dbReference>
<dbReference type="EMBL" id="JAGKQM010000013">
    <property type="protein sequence ID" value="KAH0891766.1"/>
    <property type="molecule type" value="Genomic_DNA"/>
</dbReference>